<feature type="signal peptide" evidence="1">
    <location>
        <begin position="1"/>
        <end position="21"/>
    </location>
</feature>
<dbReference type="AlphaFoldDB" id="A0A3B0BPR0"/>
<reference evidence="2 3" key="1">
    <citation type="journal article" date="2007" name="Int. J. Syst. Evol. Microbiol.">
        <title>Paenibacillus ginsengarvi sp. nov., isolated from soil from ginseng cultivation.</title>
        <authorList>
            <person name="Yoon M.H."/>
            <person name="Ten L.N."/>
            <person name="Im W.T."/>
        </authorList>
    </citation>
    <scope>NUCLEOTIDE SEQUENCE [LARGE SCALE GENOMIC DNA]</scope>
    <source>
        <strain evidence="2 3">KCTC 13059</strain>
    </source>
</reference>
<evidence type="ECO:0000256" key="1">
    <source>
        <dbReference type="SAM" id="SignalP"/>
    </source>
</evidence>
<dbReference type="OrthoDB" id="9768630at2"/>
<dbReference type="Gene3D" id="3.40.190.10">
    <property type="entry name" value="Periplasmic binding protein-like II"/>
    <property type="match status" value="1"/>
</dbReference>
<dbReference type="PANTHER" id="PTHR43649:SF12">
    <property type="entry name" value="DIACETYLCHITOBIOSE BINDING PROTEIN DASA"/>
    <property type="match status" value="1"/>
</dbReference>
<organism evidence="2 3">
    <name type="scientific">Paenibacillus ginsengarvi</name>
    <dbReference type="NCBI Taxonomy" id="400777"/>
    <lineage>
        <taxon>Bacteria</taxon>
        <taxon>Bacillati</taxon>
        <taxon>Bacillota</taxon>
        <taxon>Bacilli</taxon>
        <taxon>Bacillales</taxon>
        <taxon>Paenibacillaceae</taxon>
        <taxon>Paenibacillus</taxon>
    </lineage>
</organism>
<evidence type="ECO:0000313" key="3">
    <source>
        <dbReference type="Proteomes" id="UP000282311"/>
    </source>
</evidence>
<dbReference type="InterPro" id="IPR006059">
    <property type="entry name" value="SBP"/>
</dbReference>
<sequence length="438" mass="48852">MIIGKMLKSAMVLAALSSAIACGQQNSDGGTAAQPVTKPSEKKEPVTLAFYWPFGVEETFMKDYGGQIQKKFPHVTVKFIPYKDAKQIDDLVTTGDQLDVMGISIGSMDAYMLRLGLQSDITPYITKYKTDLSKYEPTSIEMLMQIGNGHIYGLPIFDSPSAVYYNKDIFNKFGVAYPKDGMTWDTMYEMARKLTVKDGGTQYYGALISASHLALRNPQSLNMIDPVKNKAVLTTDGWKSFLDNLTRFYQLPGMEWDKAKLQIANQGNMFLKDRTVAMWLPVSATYTEKELAGMNWDLATFPTDAKNPGVNPQVYPFYMFVSQTSKFKEQAYEVIAYLASEEFQLEKSKNGQFVSLLKSKDIRQIYGQDSTLYKGKNAKALLAEKNAPPMQVSKYNATAGGQLFNAFISVVTGVQDTNTALRTAEETVNKTIEADSKK</sequence>
<dbReference type="PANTHER" id="PTHR43649">
    <property type="entry name" value="ARABINOSE-BINDING PROTEIN-RELATED"/>
    <property type="match status" value="1"/>
</dbReference>
<dbReference type="EMBL" id="RBAH01000024">
    <property type="protein sequence ID" value="RKN74852.1"/>
    <property type="molecule type" value="Genomic_DNA"/>
</dbReference>
<gene>
    <name evidence="2" type="ORF">D7M11_26610</name>
</gene>
<dbReference type="PROSITE" id="PS51257">
    <property type="entry name" value="PROKAR_LIPOPROTEIN"/>
    <property type="match status" value="1"/>
</dbReference>
<dbReference type="Proteomes" id="UP000282311">
    <property type="component" value="Unassembled WGS sequence"/>
</dbReference>
<comment type="caution">
    <text evidence="2">The sequence shown here is derived from an EMBL/GenBank/DDBJ whole genome shotgun (WGS) entry which is preliminary data.</text>
</comment>
<dbReference type="InterPro" id="IPR050490">
    <property type="entry name" value="Bact_solute-bd_prot1"/>
</dbReference>
<accession>A0A3B0BPR0</accession>
<proteinExistence type="predicted"/>
<keyword evidence="1" id="KW-0732">Signal</keyword>
<name>A0A3B0BPR0_9BACL</name>
<dbReference type="RefSeq" id="WP_120750299.1">
    <property type="nucleotide sequence ID" value="NZ_RBAH01000024.1"/>
</dbReference>
<dbReference type="SUPFAM" id="SSF53850">
    <property type="entry name" value="Periplasmic binding protein-like II"/>
    <property type="match status" value="1"/>
</dbReference>
<keyword evidence="3" id="KW-1185">Reference proteome</keyword>
<feature type="chain" id="PRO_5038348002" evidence="1">
    <location>
        <begin position="22"/>
        <end position="438"/>
    </location>
</feature>
<dbReference type="Pfam" id="PF01547">
    <property type="entry name" value="SBP_bac_1"/>
    <property type="match status" value="1"/>
</dbReference>
<protein>
    <submittedName>
        <fullName evidence="2">Carbohydrate ABC transporter substrate-binding protein</fullName>
    </submittedName>
</protein>
<evidence type="ECO:0000313" key="2">
    <source>
        <dbReference type="EMBL" id="RKN74852.1"/>
    </source>
</evidence>